<evidence type="ECO:0000313" key="9">
    <source>
        <dbReference type="Proteomes" id="UP000036902"/>
    </source>
</evidence>
<dbReference type="Pfam" id="PF04226">
    <property type="entry name" value="Transgly_assoc"/>
    <property type="match status" value="1"/>
</dbReference>
<evidence type="ECO:0000256" key="6">
    <source>
        <dbReference type="ARBA" id="ARBA00023136"/>
    </source>
</evidence>
<gene>
    <name evidence="8" type="ORF">AC731_000905</name>
</gene>
<proteinExistence type="inferred from homology"/>
<keyword evidence="9" id="KW-1185">Reference proteome</keyword>
<accession>A0A140ID08</accession>
<dbReference type="PANTHER" id="PTHR33884">
    <property type="entry name" value="UPF0410 PROTEIN YMGE"/>
    <property type="match status" value="1"/>
</dbReference>
<dbReference type="STRING" id="1134435.AC731_000905"/>
<dbReference type="AlphaFoldDB" id="A0A140ID08"/>
<feature type="transmembrane region" description="Helical" evidence="7">
    <location>
        <begin position="58"/>
        <end position="78"/>
    </location>
</feature>
<keyword evidence="5 7" id="KW-1133">Transmembrane helix</keyword>
<dbReference type="RefSeq" id="WP_048708692.1">
    <property type="nucleotide sequence ID" value="NZ_CP014646.1"/>
</dbReference>
<feature type="transmembrane region" description="Helical" evidence="7">
    <location>
        <begin position="27"/>
        <end position="46"/>
    </location>
</feature>
<dbReference type="PANTHER" id="PTHR33884:SF7">
    <property type="entry name" value="BSL8023 PROTEIN"/>
    <property type="match status" value="1"/>
</dbReference>
<evidence type="ECO:0000256" key="3">
    <source>
        <dbReference type="ARBA" id="ARBA00022475"/>
    </source>
</evidence>
<evidence type="ECO:0000313" key="8">
    <source>
        <dbReference type="EMBL" id="AMO35633.1"/>
    </source>
</evidence>
<protein>
    <submittedName>
        <fullName evidence="8">Transglycosylase</fullName>
    </submittedName>
</protein>
<keyword evidence="4 7" id="KW-0812">Transmembrane</keyword>
<comment type="subcellular location">
    <subcellularLocation>
        <location evidence="1">Cell membrane</location>
        <topology evidence="1">Multi-pass membrane protein</topology>
    </subcellularLocation>
</comment>
<name>A0A140ID08_9RHOO</name>
<evidence type="ECO:0000256" key="7">
    <source>
        <dbReference type="SAM" id="Phobius"/>
    </source>
</evidence>
<evidence type="ECO:0000256" key="1">
    <source>
        <dbReference type="ARBA" id="ARBA00004651"/>
    </source>
</evidence>
<dbReference type="KEGG" id="thu:AC731_000905"/>
<evidence type="ECO:0000256" key="4">
    <source>
        <dbReference type="ARBA" id="ARBA00022692"/>
    </source>
</evidence>
<comment type="similarity">
    <text evidence="2">Belongs to the UPF0410 family.</text>
</comment>
<dbReference type="Proteomes" id="UP000036902">
    <property type="component" value="Chromosome"/>
</dbReference>
<keyword evidence="3" id="KW-1003">Cell membrane</keyword>
<organism evidence="8 9">
    <name type="scientific">Thauera humireducens</name>
    <dbReference type="NCBI Taxonomy" id="1134435"/>
    <lineage>
        <taxon>Bacteria</taxon>
        <taxon>Pseudomonadati</taxon>
        <taxon>Pseudomonadota</taxon>
        <taxon>Betaproteobacteria</taxon>
        <taxon>Rhodocyclales</taxon>
        <taxon>Zoogloeaceae</taxon>
        <taxon>Thauera</taxon>
    </lineage>
</organism>
<dbReference type="InterPro" id="IPR007341">
    <property type="entry name" value="Transgly_assoc"/>
</dbReference>
<reference evidence="9" key="1">
    <citation type="submission" date="2016-03" db="EMBL/GenBank/DDBJ databases">
        <authorList>
            <person name="Ma C."/>
            <person name="Zhou S."/>
            <person name="Yang G."/>
        </authorList>
    </citation>
    <scope>NUCLEOTIDE SEQUENCE [LARGE SCALE GENOMIC DNA]</scope>
    <source>
        <strain evidence="9">SgZ-1</strain>
    </source>
</reference>
<dbReference type="EMBL" id="CP014646">
    <property type="protein sequence ID" value="AMO35633.1"/>
    <property type="molecule type" value="Genomic_DNA"/>
</dbReference>
<keyword evidence="6 7" id="KW-0472">Membrane</keyword>
<evidence type="ECO:0000256" key="2">
    <source>
        <dbReference type="ARBA" id="ARBA00011006"/>
    </source>
</evidence>
<evidence type="ECO:0000256" key="5">
    <source>
        <dbReference type="ARBA" id="ARBA00022989"/>
    </source>
</evidence>
<dbReference type="GO" id="GO:0005886">
    <property type="term" value="C:plasma membrane"/>
    <property type="evidence" value="ECO:0007669"/>
    <property type="project" value="UniProtKB-SubCell"/>
</dbReference>
<sequence length="80" mass="8169">MGIIATIFIGLIVGLIARLLHPGKDGLGLIMTALLGIAGSMLATYGGQFLGIYRAGEAAGFIGAVIGAIVILFVVTRLKK</sequence>